<protein>
    <submittedName>
        <fullName evidence="2">Uncharacterized protein</fullName>
    </submittedName>
</protein>
<comment type="caution">
    <text evidence="2">The sequence shown here is derived from an EMBL/GenBank/DDBJ whole genome shotgun (WGS) entry which is preliminary data.</text>
</comment>
<name>M0A1H5_9EURY</name>
<feature type="compositionally biased region" description="Basic and acidic residues" evidence="1">
    <location>
        <begin position="39"/>
        <end position="49"/>
    </location>
</feature>
<evidence type="ECO:0000313" key="3">
    <source>
        <dbReference type="Proteomes" id="UP000011648"/>
    </source>
</evidence>
<dbReference type="AlphaFoldDB" id="M0A1H5"/>
<gene>
    <name evidence="2" type="ORF">C484_09306</name>
</gene>
<reference evidence="2 3" key="1">
    <citation type="journal article" date="2014" name="PLoS Genet.">
        <title>Phylogenetically driven sequencing of extremely halophilic archaea reveals strategies for static and dynamic osmo-response.</title>
        <authorList>
            <person name="Becker E.A."/>
            <person name="Seitzer P.M."/>
            <person name="Tritt A."/>
            <person name="Larsen D."/>
            <person name="Krusor M."/>
            <person name="Yao A.I."/>
            <person name="Wu D."/>
            <person name="Madern D."/>
            <person name="Eisen J.A."/>
            <person name="Darling A.E."/>
            <person name="Facciotti M.T."/>
        </authorList>
    </citation>
    <scope>NUCLEOTIDE SEQUENCE [LARGE SCALE GENOMIC DNA]</scope>
    <source>
        <strain evidence="2 3">DSM 12281</strain>
    </source>
</reference>
<feature type="compositionally biased region" description="Polar residues" evidence="1">
    <location>
        <begin position="89"/>
        <end position="98"/>
    </location>
</feature>
<accession>M0A1H5</accession>
<dbReference type="EMBL" id="AOIL01000032">
    <property type="protein sequence ID" value="ELY92176.1"/>
    <property type="molecule type" value="Genomic_DNA"/>
</dbReference>
<feature type="compositionally biased region" description="Basic and acidic residues" evidence="1">
    <location>
        <begin position="75"/>
        <end position="84"/>
    </location>
</feature>
<feature type="region of interest" description="Disordered" evidence="1">
    <location>
        <begin position="75"/>
        <end position="113"/>
    </location>
</feature>
<dbReference type="PATRIC" id="fig|1230458.4.peg.1866"/>
<keyword evidence="3" id="KW-1185">Reference proteome</keyword>
<organism evidence="2 3">
    <name type="scientific">Natrialba taiwanensis DSM 12281</name>
    <dbReference type="NCBI Taxonomy" id="1230458"/>
    <lineage>
        <taxon>Archaea</taxon>
        <taxon>Methanobacteriati</taxon>
        <taxon>Methanobacteriota</taxon>
        <taxon>Stenosarchaea group</taxon>
        <taxon>Halobacteria</taxon>
        <taxon>Halobacteriales</taxon>
        <taxon>Natrialbaceae</taxon>
        <taxon>Natrialba</taxon>
    </lineage>
</organism>
<sequence length="113" mass="12996">METVAVACDAARTKRPRESLSYDGPTDEFTNTDGTFPDGEQRPFRDSRRYGDLRGCRARSLTRRQLSMAPICDRITDRGSEGRKRAIRSSGTIKTRTTPSKRRAESERRIWQR</sequence>
<feature type="region of interest" description="Disordered" evidence="1">
    <location>
        <begin position="1"/>
        <end position="49"/>
    </location>
</feature>
<proteinExistence type="predicted"/>
<feature type="compositionally biased region" description="Basic and acidic residues" evidence="1">
    <location>
        <begin position="102"/>
        <end position="113"/>
    </location>
</feature>
<evidence type="ECO:0000313" key="2">
    <source>
        <dbReference type="EMBL" id="ELY92176.1"/>
    </source>
</evidence>
<dbReference type="Proteomes" id="UP000011648">
    <property type="component" value="Unassembled WGS sequence"/>
</dbReference>
<evidence type="ECO:0000256" key="1">
    <source>
        <dbReference type="SAM" id="MobiDB-lite"/>
    </source>
</evidence>